<dbReference type="RefSeq" id="WP_203861680.1">
    <property type="nucleotide sequence ID" value="NZ_BAAAZQ010000022.1"/>
</dbReference>
<accession>A0ABQ4F0G4</accession>
<feature type="region of interest" description="Disordered" evidence="1">
    <location>
        <begin position="156"/>
        <end position="182"/>
    </location>
</feature>
<evidence type="ECO:0000313" key="4">
    <source>
        <dbReference type="Proteomes" id="UP000621500"/>
    </source>
</evidence>
<sequence length="182" mass="19686">MLTSPVSPWRRRAAGGLLGLLCLGLTAAHCDGQQVDDVLGYVEIGGRTAVYAPLCPGDEIRKVRVYTAPDPERGGDFTPLWEAEGPTTDLVRQGLFVLGDDSQFSTVIREPPAAFPRRLSVAADTVSGVIRDEAREHPAELPRYPLGTPLEELTFDTEDGPMSAAQLRETLESQPTACPTNR</sequence>
<keyword evidence="4" id="KW-1185">Reference proteome</keyword>
<evidence type="ECO:0000256" key="1">
    <source>
        <dbReference type="SAM" id="MobiDB-lite"/>
    </source>
</evidence>
<feature type="chain" id="PRO_5045871699" evidence="2">
    <location>
        <begin position="28"/>
        <end position="182"/>
    </location>
</feature>
<proteinExistence type="predicted"/>
<name>A0ABQ4F0G4_9ACTN</name>
<comment type="caution">
    <text evidence="3">The sequence shown here is derived from an EMBL/GenBank/DDBJ whole genome shotgun (WGS) entry which is preliminary data.</text>
</comment>
<dbReference type="Proteomes" id="UP000621500">
    <property type="component" value="Unassembled WGS sequence"/>
</dbReference>
<feature type="compositionally biased region" description="Polar residues" evidence="1">
    <location>
        <begin position="172"/>
        <end position="182"/>
    </location>
</feature>
<gene>
    <name evidence="3" type="ORF">Pma05_69340</name>
</gene>
<dbReference type="EMBL" id="BONX01000052">
    <property type="protein sequence ID" value="GIH00362.1"/>
    <property type="molecule type" value="Genomic_DNA"/>
</dbReference>
<reference evidence="3 4" key="1">
    <citation type="submission" date="2021-01" db="EMBL/GenBank/DDBJ databases">
        <title>Whole genome shotgun sequence of Plantactinospora mayteni NBRC 109088.</title>
        <authorList>
            <person name="Komaki H."/>
            <person name="Tamura T."/>
        </authorList>
    </citation>
    <scope>NUCLEOTIDE SEQUENCE [LARGE SCALE GENOMIC DNA]</scope>
    <source>
        <strain evidence="3 4">NBRC 109088</strain>
    </source>
</reference>
<protein>
    <submittedName>
        <fullName evidence="3">Uncharacterized protein</fullName>
    </submittedName>
</protein>
<evidence type="ECO:0000256" key="2">
    <source>
        <dbReference type="SAM" id="SignalP"/>
    </source>
</evidence>
<keyword evidence="2" id="KW-0732">Signal</keyword>
<evidence type="ECO:0000313" key="3">
    <source>
        <dbReference type="EMBL" id="GIH00362.1"/>
    </source>
</evidence>
<organism evidence="3 4">
    <name type="scientific">Plantactinospora mayteni</name>
    <dbReference type="NCBI Taxonomy" id="566021"/>
    <lineage>
        <taxon>Bacteria</taxon>
        <taxon>Bacillati</taxon>
        <taxon>Actinomycetota</taxon>
        <taxon>Actinomycetes</taxon>
        <taxon>Micromonosporales</taxon>
        <taxon>Micromonosporaceae</taxon>
        <taxon>Plantactinospora</taxon>
    </lineage>
</organism>
<feature type="signal peptide" evidence="2">
    <location>
        <begin position="1"/>
        <end position="27"/>
    </location>
</feature>